<gene>
    <name evidence="1" type="ORF">STARVERO_04509</name>
</gene>
<dbReference type="EMBL" id="CACSAS010000032">
    <property type="protein sequence ID" value="CAA0129458.1"/>
    <property type="molecule type" value="Genomic_DNA"/>
</dbReference>
<dbReference type="AlphaFoldDB" id="A0A5S9R4D4"/>
<proteinExistence type="predicted"/>
<evidence type="ECO:0000313" key="2">
    <source>
        <dbReference type="Proteomes" id="UP000433050"/>
    </source>
</evidence>
<dbReference type="Proteomes" id="UP000433050">
    <property type="component" value="Unassembled WGS sequence"/>
</dbReference>
<evidence type="ECO:0000313" key="1">
    <source>
        <dbReference type="EMBL" id="CAA0129458.1"/>
    </source>
</evidence>
<reference evidence="1 2" key="1">
    <citation type="submission" date="2019-12" db="EMBL/GenBank/DDBJ databases">
        <authorList>
            <person name="Reyes-Prieto M."/>
        </authorList>
    </citation>
    <scope>NUCLEOTIDE SEQUENCE [LARGE SCALE GENOMIC DNA]</scope>
    <source>
        <strain evidence="1">HF14-78462</strain>
    </source>
</reference>
<accession>A0A5S9R4D4</accession>
<protein>
    <recommendedName>
        <fullName evidence="3">Bacteriophage protein</fullName>
    </recommendedName>
</protein>
<keyword evidence="2" id="KW-1185">Reference proteome</keyword>
<dbReference type="RefSeq" id="WP_159602342.1">
    <property type="nucleotide sequence ID" value="NZ_CACSAS010000032.1"/>
</dbReference>
<organism evidence="1 2">
    <name type="scientific">Starkeya nomas</name>
    <dbReference type="NCBI Taxonomy" id="2666134"/>
    <lineage>
        <taxon>Bacteria</taxon>
        <taxon>Pseudomonadati</taxon>
        <taxon>Pseudomonadota</taxon>
        <taxon>Alphaproteobacteria</taxon>
        <taxon>Hyphomicrobiales</taxon>
        <taxon>Xanthobacteraceae</taxon>
        <taxon>Starkeya</taxon>
    </lineage>
</organism>
<sequence>MALSRSRNTNRRDPEFRDFVVPAGVTVYQGGLAVLDAAGAIAPGSTAVGLTAVGIFTEDAGPGMGVRVRRGCFSLSNSAADPVDATSIGKDVFIVDDETVAKTNGTNTRSRAGTCFAVDERGVWVIVG</sequence>
<name>A0A5S9R4D4_9HYPH</name>
<evidence type="ECO:0008006" key="3">
    <source>
        <dbReference type="Google" id="ProtNLM"/>
    </source>
</evidence>